<protein>
    <recommendedName>
        <fullName evidence="10">Nuclear pore complex protein</fullName>
    </recommendedName>
</protein>
<dbReference type="EMBL" id="CAJPVJ010007325">
    <property type="protein sequence ID" value="CAG2171144.1"/>
    <property type="molecule type" value="Genomic_DNA"/>
</dbReference>
<feature type="domain" description="NUP160 helical" evidence="5">
    <location>
        <begin position="129"/>
        <end position="374"/>
    </location>
</feature>
<keyword evidence="2" id="KW-0813">Transport</keyword>
<dbReference type="PANTHER" id="PTHR21286">
    <property type="entry name" value="NUCLEAR PORE COMPLEX PROTEIN NUP160"/>
    <property type="match status" value="1"/>
</dbReference>
<dbReference type="AlphaFoldDB" id="A0A7R9M7Y3"/>
<dbReference type="OrthoDB" id="67716at2759"/>
<dbReference type="Pfam" id="PF23345">
    <property type="entry name" value="NUP160_helical"/>
    <property type="match status" value="1"/>
</dbReference>
<comment type="subcellular location">
    <subcellularLocation>
        <location evidence="1">Nucleus</location>
    </subcellularLocation>
</comment>
<evidence type="ECO:0008006" key="10">
    <source>
        <dbReference type="Google" id="ProtNLM"/>
    </source>
</evidence>
<dbReference type="Pfam" id="PF23347">
    <property type="entry name" value="TPR_Nup160_C"/>
    <property type="match status" value="1"/>
</dbReference>
<keyword evidence="9" id="KW-1185">Reference proteome</keyword>
<evidence type="ECO:0000259" key="6">
    <source>
        <dbReference type="Pfam" id="PF23347"/>
    </source>
</evidence>
<dbReference type="EMBL" id="OC922150">
    <property type="protein sequence ID" value="CAD7653957.1"/>
    <property type="molecule type" value="Genomic_DNA"/>
</dbReference>
<evidence type="ECO:0000259" key="4">
    <source>
        <dbReference type="Pfam" id="PF11715"/>
    </source>
</evidence>
<dbReference type="Pfam" id="PF11715">
    <property type="entry name" value="Beta-prop_Nup120_160"/>
    <property type="match status" value="1"/>
</dbReference>
<evidence type="ECO:0000256" key="2">
    <source>
        <dbReference type="ARBA" id="ARBA00022448"/>
    </source>
</evidence>
<feature type="domain" description="NUP160 C-terminal TPR" evidence="6">
    <location>
        <begin position="730"/>
        <end position="933"/>
    </location>
</feature>
<evidence type="ECO:0000256" key="3">
    <source>
        <dbReference type="ARBA" id="ARBA00023242"/>
    </source>
</evidence>
<organism evidence="8">
    <name type="scientific">Oppiella nova</name>
    <dbReference type="NCBI Taxonomy" id="334625"/>
    <lineage>
        <taxon>Eukaryota</taxon>
        <taxon>Metazoa</taxon>
        <taxon>Ecdysozoa</taxon>
        <taxon>Arthropoda</taxon>
        <taxon>Chelicerata</taxon>
        <taxon>Arachnida</taxon>
        <taxon>Acari</taxon>
        <taxon>Acariformes</taxon>
        <taxon>Sarcoptiformes</taxon>
        <taxon>Oribatida</taxon>
        <taxon>Brachypylina</taxon>
        <taxon>Oppioidea</taxon>
        <taxon>Oppiidae</taxon>
        <taxon>Oppiella</taxon>
    </lineage>
</organism>
<dbReference type="InterPro" id="IPR056547">
    <property type="entry name" value="NUP160_helical"/>
</dbReference>
<keyword evidence="3" id="KW-0539">Nucleus</keyword>
<feature type="non-terminal residue" evidence="8">
    <location>
        <position position="1"/>
    </location>
</feature>
<dbReference type="InterPro" id="IPR021717">
    <property type="entry name" value="Nucleoporin_Nup160"/>
</dbReference>
<dbReference type="GO" id="GO:0005643">
    <property type="term" value="C:nuclear pore"/>
    <property type="evidence" value="ECO:0007669"/>
    <property type="project" value="TreeGrafter"/>
</dbReference>
<evidence type="ECO:0000313" key="8">
    <source>
        <dbReference type="EMBL" id="CAD7653957.1"/>
    </source>
</evidence>
<evidence type="ECO:0000259" key="7">
    <source>
        <dbReference type="Pfam" id="PF23354"/>
    </source>
</evidence>
<dbReference type="PANTHER" id="PTHR21286:SF0">
    <property type="entry name" value="NUCLEAR PORE COMPLEX PROTEIN NUP160"/>
    <property type="match status" value="1"/>
</dbReference>
<name>A0A7R9M7Y3_9ACAR</name>
<dbReference type="InterPro" id="IPR056535">
    <property type="entry name" value="TPR_NUP160_M"/>
</dbReference>
<feature type="domain" description="Nucleoporin Nup120/160 beta-propeller" evidence="4">
    <location>
        <begin position="8"/>
        <end position="101"/>
    </location>
</feature>
<dbReference type="GO" id="GO:0017056">
    <property type="term" value="F:structural constituent of nuclear pore"/>
    <property type="evidence" value="ECO:0007669"/>
    <property type="project" value="TreeGrafter"/>
</dbReference>
<dbReference type="Proteomes" id="UP000728032">
    <property type="component" value="Unassembled WGS sequence"/>
</dbReference>
<dbReference type="Pfam" id="PF23354">
    <property type="entry name" value="TPR_NUP160_120_M"/>
    <property type="match status" value="1"/>
</dbReference>
<accession>A0A7R9M7Y3</accession>
<reference evidence="8" key="1">
    <citation type="submission" date="2020-11" db="EMBL/GenBank/DDBJ databases">
        <authorList>
            <person name="Tran Van P."/>
        </authorList>
    </citation>
    <scope>NUCLEOTIDE SEQUENCE</scope>
</reference>
<evidence type="ECO:0000259" key="5">
    <source>
        <dbReference type="Pfam" id="PF23345"/>
    </source>
</evidence>
<evidence type="ECO:0000313" key="9">
    <source>
        <dbReference type="Proteomes" id="UP000728032"/>
    </source>
</evidence>
<gene>
    <name evidence="8" type="ORF">ONB1V03_LOCUS10608</name>
</gene>
<sequence>FSFGNTYCLQIMSRISESSLIGCKTELLIEEATKVVESKIRSLVGAAELSAEEYTALELESWRNLHSFCQQYHSAENKPLGLFIDPKTGFKGIIKKANIEFPVKNDPMDDIIDDSFFDNKYDLSLVCDDPSLESSLSLLLKSVSLINESLIDDDLIAFEAFLLKGESPITAAEALIDNSLMLTTDPRSLTGEPLKHSFDNIQSKAPQLLDAILLMIKTLESYLKDANEEQSAILMDGSQTISPIFQNCLSSSRGLNLLSESVKRVVRLRFNFCRDLLLFQSFLTKLRNKESLEIIEKINCNTIPMTAEILNAYYLMAWICETPMSLGSFGSVAAEDSVALLSLLELNEYINVSRSGTSSALLFDCGPKTIINYFIQNNGGVLAKKLLTNKFKRSDENISNLEIWTTIMPQFVHSIVLLISPLTTHFHLPEFLLGFGQHNLLMEYINKLDVWCEWNSNSRLFLKALCYLIIGESYKSVSLFNRALFGVNEDLFLKRIIIGNNREIEVEDESDAIKSNIIYKYYNKLLQLFAIYGSPDSVIEVVDSALSALDKSDPNYDEHISSLYSTKFMAHLELENTTEAYETMISNPDVSHKKICLRQFIVHHCESGQLSALTAFTYNDIEDEFVNIIESRARSTDLLLSNHVNYYHLLYSYFVRDSNYRRAASVMYEFCRRLSQEVNGMESIQKQHSFKRDNTSPLTKRKHDSNIKRSVDPEVENFRKSLELEILDSDDIKREYELVRARYRLLQKDEKTYAIANTPLDATETVTLLISASLFDLAFDLCSLLKLKFEPIFEGIVSKYIYLVQSGNSYEIVDVYDCFVDNDTPSLGFINAADMSPVDKMWHLISAYIDRYEAEGQTCLKKCVAEKLLANGLMIPTCLKLKYQRVLNKVRQNCPELLRLLMTYDFIEEAFNLSVEYMRAFEGKGTEYFDIRTLSAKL</sequence>
<proteinExistence type="predicted"/>
<evidence type="ECO:0000256" key="1">
    <source>
        <dbReference type="ARBA" id="ARBA00004123"/>
    </source>
</evidence>
<dbReference type="InterPro" id="IPR056536">
    <property type="entry name" value="TPR_NUP160_C"/>
</dbReference>
<dbReference type="InterPro" id="IPR059141">
    <property type="entry name" value="Beta-prop_Nup120_160"/>
</dbReference>
<feature type="domain" description="NUP160 middle TPR" evidence="7">
    <location>
        <begin position="421"/>
        <end position="688"/>
    </location>
</feature>